<organism evidence="1 2">
    <name type="scientific">Ophiostoma piceae (strain UAMH 11346)</name>
    <name type="common">Sap stain fungus</name>
    <dbReference type="NCBI Taxonomy" id="1262450"/>
    <lineage>
        <taxon>Eukaryota</taxon>
        <taxon>Fungi</taxon>
        <taxon>Dikarya</taxon>
        <taxon>Ascomycota</taxon>
        <taxon>Pezizomycotina</taxon>
        <taxon>Sordariomycetes</taxon>
        <taxon>Sordariomycetidae</taxon>
        <taxon>Ophiostomatales</taxon>
        <taxon>Ophiostomataceae</taxon>
        <taxon>Ophiostoma</taxon>
    </lineage>
</organism>
<dbReference type="STRING" id="1262450.S3CT47"/>
<dbReference type="OrthoDB" id="3944545at2759"/>
<evidence type="ECO:0000313" key="2">
    <source>
        <dbReference type="Proteomes" id="UP000016923"/>
    </source>
</evidence>
<name>S3CT47_OPHP1</name>
<dbReference type="EMBL" id="KE148147">
    <property type="protein sequence ID" value="EPE09848.1"/>
    <property type="molecule type" value="Genomic_DNA"/>
</dbReference>
<dbReference type="eggNOG" id="ENOG502SUY3">
    <property type="taxonomic scope" value="Eukaryota"/>
</dbReference>
<dbReference type="VEuPathDB" id="FungiDB:F503_07624"/>
<protein>
    <submittedName>
        <fullName evidence="1">Uncharacterized protein</fullName>
    </submittedName>
</protein>
<keyword evidence="2" id="KW-1185">Reference proteome</keyword>
<reference evidence="1 2" key="1">
    <citation type="journal article" date="2013" name="BMC Genomics">
        <title>The genome and transcriptome of the pine saprophyte Ophiostoma piceae, and a comparison with the bark beetle-associated pine pathogen Grosmannia clavigera.</title>
        <authorList>
            <person name="Haridas S."/>
            <person name="Wang Y."/>
            <person name="Lim L."/>
            <person name="Massoumi Alamouti S."/>
            <person name="Jackman S."/>
            <person name="Docking R."/>
            <person name="Robertson G."/>
            <person name="Birol I."/>
            <person name="Bohlmann J."/>
            <person name="Breuil C."/>
        </authorList>
    </citation>
    <scope>NUCLEOTIDE SEQUENCE [LARGE SCALE GENOMIC DNA]</scope>
    <source>
        <strain evidence="1 2">UAMH 11346</strain>
    </source>
</reference>
<dbReference type="HOGENOM" id="CLU_065403_1_0_1"/>
<gene>
    <name evidence="1" type="ORF">F503_07624</name>
</gene>
<dbReference type="Proteomes" id="UP000016923">
    <property type="component" value="Unassembled WGS sequence"/>
</dbReference>
<evidence type="ECO:0000313" key="1">
    <source>
        <dbReference type="EMBL" id="EPE09848.1"/>
    </source>
</evidence>
<dbReference type="AlphaFoldDB" id="S3CT47"/>
<proteinExistence type="predicted"/>
<accession>S3CT47</accession>
<sequence length="261" mass="28877">MAEIIRSAESIAHWPFPLPGPGNPVAAGDRVNRPAPNTTQRLYWTLRGPLASSIAVLDRPPKEGSHTFAPFYDTGTGAYHPIAALPVSEPRVSSMTVHVELLQDWEDNWDNWHYQHSEPGMEYEGSEWGVLGGEQNAQDFDIDDLVPLRCCGDPRPVGKDVSLVVRASFSGDEGDDEDGSFVTVRDYVTAVHPWLMSLRNDMLGALGTLNGDDNPYPQLTPLFVEDILLNMVTIMTQEEWMHGKTVPEGLLAAYPPQQIEV</sequence>